<proteinExistence type="predicted"/>
<name>A0A4S8QIX3_9HELO</name>
<feature type="chain" id="PRO_5020396765" evidence="1">
    <location>
        <begin position="19"/>
        <end position="93"/>
    </location>
</feature>
<accession>A0A4S8QIX3</accession>
<keyword evidence="3" id="KW-1185">Reference proteome</keyword>
<sequence length="93" mass="10299">MHYPVLLTMALMFGGTIADLHTRGWCTDFKQVGYIKSTPNNNVATKAACAAYKNRNTGTKQWDTCPDCTPKHIGGDEWNYYCLQAGAYASEAE</sequence>
<evidence type="ECO:0000313" key="2">
    <source>
        <dbReference type="EMBL" id="THV44558.1"/>
    </source>
</evidence>
<dbReference type="OrthoDB" id="3489571at2759"/>
<reference evidence="2 3" key="1">
    <citation type="submission" date="2017-12" db="EMBL/GenBank/DDBJ databases">
        <title>Comparative genomics of Botrytis spp.</title>
        <authorList>
            <person name="Valero-Jimenez C.A."/>
            <person name="Tapia P."/>
            <person name="Veloso J."/>
            <person name="Silva-Moreno E."/>
            <person name="Staats M."/>
            <person name="Valdes J.H."/>
            <person name="Van Kan J.A.L."/>
        </authorList>
    </citation>
    <scope>NUCLEOTIDE SEQUENCE [LARGE SCALE GENOMIC DNA]</scope>
    <source>
        <strain evidence="2 3">MUCL435</strain>
    </source>
</reference>
<protein>
    <submittedName>
        <fullName evidence="2">Uncharacterized protein</fullName>
    </submittedName>
</protein>
<evidence type="ECO:0000256" key="1">
    <source>
        <dbReference type="SAM" id="SignalP"/>
    </source>
</evidence>
<feature type="signal peptide" evidence="1">
    <location>
        <begin position="1"/>
        <end position="18"/>
    </location>
</feature>
<gene>
    <name evidence="2" type="ORF">BGAL_0617g00010</name>
</gene>
<dbReference type="EMBL" id="PQXL01000615">
    <property type="protein sequence ID" value="THV44558.1"/>
    <property type="molecule type" value="Genomic_DNA"/>
</dbReference>
<keyword evidence="1" id="KW-0732">Signal</keyword>
<organism evidence="2 3">
    <name type="scientific">Botrytis galanthina</name>
    <dbReference type="NCBI Taxonomy" id="278940"/>
    <lineage>
        <taxon>Eukaryota</taxon>
        <taxon>Fungi</taxon>
        <taxon>Dikarya</taxon>
        <taxon>Ascomycota</taxon>
        <taxon>Pezizomycotina</taxon>
        <taxon>Leotiomycetes</taxon>
        <taxon>Helotiales</taxon>
        <taxon>Sclerotiniaceae</taxon>
        <taxon>Botrytis</taxon>
    </lineage>
</organism>
<dbReference type="AlphaFoldDB" id="A0A4S8QIX3"/>
<evidence type="ECO:0000313" key="3">
    <source>
        <dbReference type="Proteomes" id="UP000308671"/>
    </source>
</evidence>
<comment type="caution">
    <text evidence="2">The sequence shown here is derived from an EMBL/GenBank/DDBJ whole genome shotgun (WGS) entry which is preliminary data.</text>
</comment>
<dbReference type="Proteomes" id="UP000308671">
    <property type="component" value="Unassembled WGS sequence"/>
</dbReference>